<dbReference type="RefSeq" id="XP_056683679.1">
    <property type="nucleotide sequence ID" value="XM_056827701.1"/>
</dbReference>
<evidence type="ECO:0000259" key="1">
    <source>
        <dbReference type="Pfam" id="PF03372"/>
    </source>
</evidence>
<reference evidence="3" key="2">
    <citation type="submission" date="2025-08" db="UniProtKB">
        <authorList>
            <consortium name="RefSeq"/>
        </authorList>
    </citation>
    <scope>IDENTIFICATION</scope>
    <source>
        <tissue evidence="3">Leaf</tissue>
    </source>
</reference>
<proteinExistence type="predicted"/>
<accession>A0ABM3QJZ4</accession>
<dbReference type="InterPro" id="IPR005135">
    <property type="entry name" value="Endo/exonuclease/phosphatase"/>
</dbReference>
<gene>
    <name evidence="3" type="primary">LOC130460048</name>
</gene>
<dbReference type="InterPro" id="IPR036691">
    <property type="entry name" value="Endo/exonu/phosph_ase_sf"/>
</dbReference>
<evidence type="ECO:0000313" key="2">
    <source>
        <dbReference type="Proteomes" id="UP000813463"/>
    </source>
</evidence>
<name>A0ABM3QJZ4_SPIOL</name>
<feature type="domain" description="Endonuclease/exonuclease/phosphatase" evidence="1">
    <location>
        <begin position="4"/>
        <end position="227"/>
    </location>
</feature>
<dbReference type="PANTHER" id="PTHR33710">
    <property type="entry name" value="BNAC02G09200D PROTEIN"/>
    <property type="match status" value="1"/>
</dbReference>
<sequence>MIICSWNVKGLNDPSKVVEVKKILSRHNISVIAIIETRRKEGNAQRIQNKFGSAWLWEMNYTCSPKGRIWIGWKHNRVNFQLIRKTDQTIHGDLSDKDGLFSVCFTAVYGLHTIEHRRPLWNELVNLSAVLTKPWLIMGDFNSVLFSGDRVNGNPVQIAETKDFEECIQAAGITELKSCGNMFSWSNKGQGDQRISSRIDRAFGCCDWQSIFTEVCVDYLNPGISDHSPLLLDCNIAHHQGSRPFKFFNYMASHERFRQVVQEGWDTPVVGTAMFQVWQKLKAVKKGLKHLHHKHLHQSC</sequence>
<dbReference type="Gene3D" id="3.60.10.10">
    <property type="entry name" value="Endonuclease/exonuclease/phosphatase"/>
    <property type="match status" value="1"/>
</dbReference>
<reference evidence="2" key="1">
    <citation type="journal article" date="2021" name="Nat. Commun.">
        <title>Genomic analyses provide insights into spinach domestication and the genetic basis of agronomic traits.</title>
        <authorList>
            <person name="Cai X."/>
            <person name="Sun X."/>
            <person name="Xu C."/>
            <person name="Sun H."/>
            <person name="Wang X."/>
            <person name="Ge C."/>
            <person name="Zhang Z."/>
            <person name="Wang Q."/>
            <person name="Fei Z."/>
            <person name="Jiao C."/>
            <person name="Wang Q."/>
        </authorList>
    </citation>
    <scope>NUCLEOTIDE SEQUENCE [LARGE SCALE GENOMIC DNA]</scope>
    <source>
        <strain evidence="2">cv. Varoflay</strain>
    </source>
</reference>
<dbReference type="Proteomes" id="UP000813463">
    <property type="component" value="Chromosome 4"/>
</dbReference>
<dbReference type="PANTHER" id="PTHR33710:SF80">
    <property type="entry name" value="ENDONUCLEASE_EXONUCLEASE_PHOSPHATASE"/>
    <property type="match status" value="1"/>
</dbReference>
<evidence type="ECO:0000313" key="3">
    <source>
        <dbReference type="RefSeq" id="XP_056683679.1"/>
    </source>
</evidence>
<dbReference type="GeneID" id="130460048"/>
<protein>
    <recommendedName>
        <fullName evidence="1">Endonuclease/exonuclease/phosphatase domain-containing protein</fullName>
    </recommendedName>
</protein>
<organism evidence="2 3">
    <name type="scientific">Spinacia oleracea</name>
    <name type="common">Spinach</name>
    <dbReference type="NCBI Taxonomy" id="3562"/>
    <lineage>
        <taxon>Eukaryota</taxon>
        <taxon>Viridiplantae</taxon>
        <taxon>Streptophyta</taxon>
        <taxon>Embryophyta</taxon>
        <taxon>Tracheophyta</taxon>
        <taxon>Spermatophyta</taxon>
        <taxon>Magnoliopsida</taxon>
        <taxon>eudicotyledons</taxon>
        <taxon>Gunneridae</taxon>
        <taxon>Pentapetalae</taxon>
        <taxon>Caryophyllales</taxon>
        <taxon>Chenopodiaceae</taxon>
        <taxon>Chenopodioideae</taxon>
        <taxon>Anserineae</taxon>
        <taxon>Spinacia</taxon>
    </lineage>
</organism>
<dbReference type="Pfam" id="PF03372">
    <property type="entry name" value="Exo_endo_phos"/>
    <property type="match status" value="1"/>
</dbReference>
<keyword evidence="2" id="KW-1185">Reference proteome</keyword>
<dbReference type="SUPFAM" id="SSF56219">
    <property type="entry name" value="DNase I-like"/>
    <property type="match status" value="1"/>
</dbReference>